<feature type="region of interest" description="Disordered" evidence="4">
    <location>
        <begin position="358"/>
        <end position="382"/>
    </location>
</feature>
<dbReference type="KEGG" id="nno:NONO_c17470"/>
<reference evidence="6 7" key="1">
    <citation type="journal article" date="2014" name="Appl. Environ. Microbiol.">
        <title>Insights into the Microbial Degradation of Rubber and Gutta-Percha by Analysis of the Complete Genome of Nocardia nova SH22a.</title>
        <authorList>
            <person name="Luo Q."/>
            <person name="Hiessl S."/>
            <person name="Poehlein A."/>
            <person name="Daniel R."/>
            <person name="Steinbuchel A."/>
        </authorList>
    </citation>
    <scope>NUCLEOTIDE SEQUENCE [LARGE SCALE GENOMIC DNA]</scope>
    <source>
        <strain evidence="6">SH22a</strain>
    </source>
</reference>
<dbReference type="Gene3D" id="1.10.443.10">
    <property type="entry name" value="Intergrase catalytic core"/>
    <property type="match status" value="1"/>
</dbReference>
<dbReference type="InterPro" id="IPR010998">
    <property type="entry name" value="Integrase_recombinase_N"/>
</dbReference>
<comment type="similarity">
    <text evidence="1">Belongs to the 'phage' integrase family.</text>
</comment>
<organism evidence="6 7">
    <name type="scientific">Nocardia nova SH22a</name>
    <dbReference type="NCBI Taxonomy" id="1415166"/>
    <lineage>
        <taxon>Bacteria</taxon>
        <taxon>Bacillati</taxon>
        <taxon>Actinomycetota</taxon>
        <taxon>Actinomycetes</taxon>
        <taxon>Mycobacteriales</taxon>
        <taxon>Nocardiaceae</taxon>
        <taxon>Nocardia</taxon>
    </lineage>
</organism>
<dbReference type="PANTHER" id="PTHR30349:SF64">
    <property type="entry name" value="PROPHAGE INTEGRASE INTD-RELATED"/>
    <property type="match status" value="1"/>
</dbReference>
<dbReference type="PATRIC" id="fig|1415166.3.peg.1772"/>
<dbReference type="PROSITE" id="PS51898">
    <property type="entry name" value="TYR_RECOMBINASE"/>
    <property type="match status" value="1"/>
</dbReference>
<dbReference type="eggNOG" id="COG0582">
    <property type="taxonomic scope" value="Bacteria"/>
</dbReference>
<dbReference type="Gene3D" id="1.10.150.130">
    <property type="match status" value="1"/>
</dbReference>
<feature type="domain" description="Tyr recombinase" evidence="5">
    <location>
        <begin position="181"/>
        <end position="373"/>
    </location>
</feature>
<evidence type="ECO:0000256" key="3">
    <source>
        <dbReference type="ARBA" id="ARBA00023172"/>
    </source>
</evidence>
<evidence type="ECO:0000256" key="4">
    <source>
        <dbReference type="SAM" id="MobiDB-lite"/>
    </source>
</evidence>
<dbReference type="PANTHER" id="PTHR30349">
    <property type="entry name" value="PHAGE INTEGRASE-RELATED"/>
    <property type="match status" value="1"/>
</dbReference>
<dbReference type="CDD" id="cd01189">
    <property type="entry name" value="INT_ICEBs1_C_like"/>
    <property type="match status" value="1"/>
</dbReference>
<name>W5TBG5_9NOCA</name>
<evidence type="ECO:0000256" key="1">
    <source>
        <dbReference type="ARBA" id="ARBA00008857"/>
    </source>
</evidence>
<dbReference type="GO" id="GO:0015074">
    <property type="term" value="P:DNA integration"/>
    <property type="evidence" value="ECO:0007669"/>
    <property type="project" value="InterPro"/>
</dbReference>
<keyword evidence="7" id="KW-1185">Reference proteome</keyword>
<dbReference type="Pfam" id="PF00589">
    <property type="entry name" value="Phage_integrase"/>
    <property type="match status" value="1"/>
</dbReference>
<sequence>MSSLRIQKRRDGSIYTQILFREFDPTKGRKVQSSLSFDDHAAAVRWQKILDKNGPEETRRLLGEEEGARAEKLVTLATFAPTYIDGLTGASEPQKKRYRAMMSNDFEPLFGDVPLASLCVADADRNTPIQDWISDQEADDVAAKTIANKHGFLSGCLKVAHRRGLIPFNPCEDSKLPKRNFEPCFLEHDEYRLLLSMAPERWRPMVQFLTLSCVRWSEFTALPVGALKPDPDHEGDYLCRVARAWKYTGTNEKVLGSTKTRRGVRTINVSADAAEAFDLKRPKAALLVCTKDGGRISSQLFHNKCWRPLVERFERQTGKKPRVHDLRHTGASWMLMNGAEIMDVQRHLGHESAQTTTNIYGHFDRRSGRRASSAMSRALGRT</sequence>
<dbReference type="InterPro" id="IPR050090">
    <property type="entry name" value="Tyrosine_recombinase_XerCD"/>
</dbReference>
<dbReference type="InterPro" id="IPR013762">
    <property type="entry name" value="Integrase-like_cat_sf"/>
</dbReference>
<protein>
    <submittedName>
        <fullName evidence="6">Putative phage integrase</fullName>
    </submittedName>
</protein>
<dbReference type="EMBL" id="CP006850">
    <property type="protein sequence ID" value="AHH16547.1"/>
    <property type="molecule type" value="Genomic_DNA"/>
</dbReference>
<feature type="compositionally biased region" description="Low complexity" evidence="4">
    <location>
        <begin position="370"/>
        <end position="382"/>
    </location>
</feature>
<dbReference type="GO" id="GO:0003677">
    <property type="term" value="F:DNA binding"/>
    <property type="evidence" value="ECO:0007669"/>
    <property type="project" value="UniProtKB-KW"/>
</dbReference>
<dbReference type="InterPro" id="IPR011010">
    <property type="entry name" value="DNA_brk_join_enz"/>
</dbReference>
<dbReference type="SUPFAM" id="SSF56349">
    <property type="entry name" value="DNA breaking-rejoining enzymes"/>
    <property type="match status" value="1"/>
</dbReference>
<dbReference type="Proteomes" id="UP000019150">
    <property type="component" value="Chromosome"/>
</dbReference>
<proteinExistence type="inferred from homology"/>
<dbReference type="STRING" id="1415166.NONO_c17470"/>
<keyword evidence="3" id="KW-0233">DNA recombination</keyword>
<dbReference type="GO" id="GO:0006310">
    <property type="term" value="P:DNA recombination"/>
    <property type="evidence" value="ECO:0007669"/>
    <property type="project" value="UniProtKB-KW"/>
</dbReference>
<accession>W5TBG5</accession>
<dbReference type="HOGENOM" id="CLU_027562_17_5_11"/>
<evidence type="ECO:0000313" key="7">
    <source>
        <dbReference type="Proteomes" id="UP000019150"/>
    </source>
</evidence>
<keyword evidence="2" id="KW-0238">DNA-binding</keyword>
<evidence type="ECO:0000256" key="2">
    <source>
        <dbReference type="ARBA" id="ARBA00023125"/>
    </source>
</evidence>
<dbReference type="InterPro" id="IPR002104">
    <property type="entry name" value="Integrase_catalytic"/>
</dbReference>
<gene>
    <name evidence="6" type="ORF">NONO_c17470</name>
</gene>
<evidence type="ECO:0000259" key="5">
    <source>
        <dbReference type="PROSITE" id="PS51898"/>
    </source>
</evidence>
<dbReference type="AlphaFoldDB" id="W5TBG5"/>
<evidence type="ECO:0000313" key="6">
    <source>
        <dbReference type="EMBL" id="AHH16547.1"/>
    </source>
</evidence>